<feature type="transmembrane region" description="Helical" evidence="1">
    <location>
        <begin position="161"/>
        <end position="180"/>
    </location>
</feature>
<feature type="transmembrane region" description="Helical" evidence="1">
    <location>
        <begin position="462"/>
        <end position="481"/>
    </location>
</feature>
<proteinExistence type="predicted"/>
<gene>
    <name evidence="2" type="ORF">EDD76_1091</name>
</gene>
<name>A0A4R1QT89_9FIRM</name>
<dbReference type="Proteomes" id="UP000295718">
    <property type="component" value="Unassembled WGS sequence"/>
</dbReference>
<feature type="transmembrane region" description="Helical" evidence="1">
    <location>
        <begin position="21"/>
        <end position="46"/>
    </location>
</feature>
<dbReference type="EMBL" id="SLUO01000009">
    <property type="protein sequence ID" value="TCL57139.1"/>
    <property type="molecule type" value="Genomic_DNA"/>
</dbReference>
<dbReference type="RefSeq" id="WP_031391856.1">
    <property type="nucleotide sequence ID" value="NZ_JPNB01000002.1"/>
</dbReference>
<feature type="transmembrane region" description="Helical" evidence="1">
    <location>
        <begin position="200"/>
        <end position="220"/>
    </location>
</feature>
<dbReference type="AlphaFoldDB" id="A0A4R1QT89"/>
<feature type="transmembrane region" description="Helical" evidence="1">
    <location>
        <begin position="131"/>
        <end position="149"/>
    </location>
</feature>
<feature type="transmembrane region" description="Helical" evidence="1">
    <location>
        <begin position="66"/>
        <end position="86"/>
    </location>
</feature>
<organism evidence="2 3">
    <name type="scientific">Kineothrix alysoides</name>
    <dbReference type="NCBI Taxonomy" id="1469948"/>
    <lineage>
        <taxon>Bacteria</taxon>
        <taxon>Bacillati</taxon>
        <taxon>Bacillota</taxon>
        <taxon>Clostridia</taxon>
        <taxon>Lachnospirales</taxon>
        <taxon>Lachnospiraceae</taxon>
        <taxon>Kineothrix</taxon>
    </lineage>
</organism>
<reference evidence="2 3" key="1">
    <citation type="submission" date="2019-03" db="EMBL/GenBank/DDBJ databases">
        <title>Genomic Encyclopedia of Type Strains, Phase IV (KMG-IV): sequencing the most valuable type-strain genomes for metagenomic binning, comparative biology and taxonomic classification.</title>
        <authorList>
            <person name="Goeker M."/>
        </authorList>
    </citation>
    <scope>NUCLEOTIDE SEQUENCE [LARGE SCALE GENOMIC DNA]</scope>
    <source>
        <strain evidence="2 3">DSM 100556</strain>
    </source>
</reference>
<protein>
    <recommendedName>
        <fullName evidence="4">O-antigen ligase</fullName>
    </recommendedName>
</protein>
<accession>A0A4R1QT89</accession>
<feature type="transmembrane region" description="Helical" evidence="1">
    <location>
        <begin position="315"/>
        <end position="334"/>
    </location>
</feature>
<keyword evidence="1" id="KW-1133">Transmembrane helix</keyword>
<evidence type="ECO:0000256" key="1">
    <source>
        <dbReference type="SAM" id="Phobius"/>
    </source>
</evidence>
<dbReference type="InterPro" id="IPR051533">
    <property type="entry name" value="WaaL-like"/>
</dbReference>
<dbReference type="OrthoDB" id="9796676at2"/>
<keyword evidence="1" id="KW-0472">Membrane</keyword>
<keyword evidence="3" id="KW-1185">Reference proteome</keyword>
<comment type="caution">
    <text evidence="2">The sequence shown here is derived from an EMBL/GenBank/DDBJ whole genome shotgun (WGS) entry which is preliminary data.</text>
</comment>
<dbReference type="PANTHER" id="PTHR37422:SF13">
    <property type="entry name" value="LIPOPOLYSACCHARIDE BIOSYNTHESIS PROTEIN PA4999-RELATED"/>
    <property type="match status" value="1"/>
</dbReference>
<feature type="transmembrane region" description="Helical" evidence="1">
    <location>
        <begin position="346"/>
        <end position="368"/>
    </location>
</feature>
<feature type="transmembrane region" description="Helical" evidence="1">
    <location>
        <begin position="277"/>
        <end position="295"/>
    </location>
</feature>
<feature type="transmembrane region" description="Helical" evidence="1">
    <location>
        <begin position="501"/>
        <end position="518"/>
    </location>
</feature>
<feature type="transmembrane region" description="Helical" evidence="1">
    <location>
        <begin position="98"/>
        <end position="119"/>
    </location>
</feature>
<feature type="transmembrane region" description="Helical" evidence="1">
    <location>
        <begin position="225"/>
        <end position="242"/>
    </location>
</feature>
<sequence length="550" mass="62783">MIKYMNGEYKMLEETEEKFNLLSFCEEAVSLLIMAYLFIIFSFYPFYMQNGYVEIGDAKFSFYKDITLGGFALIVPLAIICMLLRYKETKFFVRYKSLSITDCAFLFYGVALVVSYFFSEFKQGAFWGEKGWYMGLATQLLFILSYFLVSRFWEYEEKLLIAFMAAAAGIFLLGLLNRFSIYPLSIEGVNREFISTLGNINWYCGYFAVLFPIGFVWYWLTDKKWFKAAGAFYVLLGIATGVSQGSNSAFIAISSLYLLLFCLSFRSLKRMKSLFELGFLFCAACQALRIWRLLFPESFDYYDGSLSDWITVSRVTLYAMVPLAVFYLLMVLAEKKKHMDISRYKMLRQIILLALTITAGVYVMLLILNTRANGGIRFMGGQQILIFSEYWGSSRGGTWSAGVGVFQGIPGLRKLVGAGPDCFASYLYILPDVTERVMDQFGTSRLTNAHNEWLTVLVNNGILGLMGYAGIFLSVWIRFIYRAEKVTVELKTRLTDDNKQLLLYVFAASAFAYTAHNIVSFQQILSTPFVFLLIGMGERLMREGKGQPHG</sequence>
<keyword evidence="1" id="KW-0812">Transmembrane</keyword>
<feature type="transmembrane region" description="Helical" evidence="1">
    <location>
        <begin position="248"/>
        <end position="265"/>
    </location>
</feature>
<evidence type="ECO:0008006" key="4">
    <source>
        <dbReference type="Google" id="ProtNLM"/>
    </source>
</evidence>
<dbReference type="PANTHER" id="PTHR37422">
    <property type="entry name" value="TEICHURONIC ACID BIOSYNTHESIS PROTEIN TUAE"/>
    <property type="match status" value="1"/>
</dbReference>
<evidence type="ECO:0000313" key="2">
    <source>
        <dbReference type="EMBL" id="TCL57139.1"/>
    </source>
</evidence>
<evidence type="ECO:0000313" key="3">
    <source>
        <dbReference type="Proteomes" id="UP000295718"/>
    </source>
</evidence>